<accession>H5SQX7</accession>
<evidence type="ECO:0000256" key="2">
    <source>
        <dbReference type="ARBA" id="ARBA00022618"/>
    </source>
</evidence>
<evidence type="ECO:0000256" key="8">
    <source>
        <dbReference type="RuleBase" id="RU004135"/>
    </source>
</evidence>
<feature type="binding site" evidence="7">
    <location>
        <begin position="140"/>
        <end position="141"/>
    </location>
    <ligand>
        <name>UDP-N-acetyl-alpha-D-muramoyl-L-alanyl-D-glutamate</name>
        <dbReference type="ChEBI" id="CHEBI:83900"/>
    </ligand>
</feature>
<dbReference type="Pfam" id="PF08245">
    <property type="entry name" value="Mur_ligase_M"/>
    <property type="match status" value="1"/>
</dbReference>
<dbReference type="GO" id="GO:0071555">
    <property type="term" value="P:cell wall organization"/>
    <property type="evidence" value="ECO:0007669"/>
    <property type="project" value="UniProtKB-KW"/>
</dbReference>
<organism evidence="12">
    <name type="scientific">Acetithermum autotrophicum</name>
    <dbReference type="NCBI Taxonomy" id="1446466"/>
    <lineage>
        <taxon>Bacteria</taxon>
        <taxon>Candidatus Bipolaricaulota</taxon>
        <taxon>Candidatus Acetithermum</taxon>
    </lineage>
</organism>
<dbReference type="InterPro" id="IPR013221">
    <property type="entry name" value="Mur_ligase_cen"/>
</dbReference>
<evidence type="ECO:0000256" key="4">
    <source>
        <dbReference type="ARBA" id="ARBA00022984"/>
    </source>
</evidence>
<keyword evidence="6 7" id="KW-0961">Cell wall biogenesis/degradation</keyword>
<dbReference type="Pfam" id="PF02875">
    <property type="entry name" value="Mur_ligase_C"/>
    <property type="match status" value="1"/>
</dbReference>
<evidence type="ECO:0000259" key="11">
    <source>
        <dbReference type="Pfam" id="PF08245"/>
    </source>
</evidence>
<keyword evidence="7" id="KW-0067">ATP-binding</keyword>
<dbReference type="EMBL" id="AP011801">
    <property type="protein sequence ID" value="BAL58494.1"/>
    <property type="molecule type" value="Genomic_DNA"/>
</dbReference>
<evidence type="ECO:0000256" key="3">
    <source>
        <dbReference type="ARBA" id="ARBA00022960"/>
    </source>
</evidence>
<evidence type="ECO:0000256" key="7">
    <source>
        <dbReference type="HAMAP-Rule" id="MF_00208"/>
    </source>
</evidence>
<evidence type="ECO:0000256" key="1">
    <source>
        <dbReference type="ARBA" id="ARBA00005898"/>
    </source>
</evidence>
<keyword evidence="7" id="KW-0963">Cytoplasm</keyword>
<dbReference type="GO" id="GO:0005737">
    <property type="term" value="C:cytoplasm"/>
    <property type="evidence" value="ECO:0007669"/>
    <property type="project" value="UniProtKB-SubCell"/>
</dbReference>
<feature type="binding site" evidence="7">
    <location>
        <position position="24"/>
    </location>
    <ligand>
        <name>UDP-N-acetyl-alpha-D-muramoyl-L-alanyl-D-glutamate</name>
        <dbReference type="ChEBI" id="CHEBI:83900"/>
    </ligand>
</feature>
<protein>
    <recommendedName>
        <fullName evidence="7">UDP-N-acetylmuramyl-tripeptide synthetase</fullName>
        <ecNumber evidence="7">6.3.2.-</ecNumber>
    </recommendedName>
    <alternativeName>
        <fullName evidence="7">UDP-MurNAc-tripeptide synthetase</fullName>
    </alternativeName>
</protein>
<dbReference type="GO" id="GO:0009252">
    <property type="term" value="P:peptidoglycan biosynthetic process"/>
    <property type="evidence" value="ECO:0007669"/>
    <property type="project" value="UniProtKB-UniRule"/>
</dbReference>
<dbReference type="SUPFAM" id="SSF53244">
    <property type="entry name" value="MurD-like peptide ligases, peptide-binding domain"/>
    <property type="match status" value="1"/>
</dbReference>
<feature type="domain" description="Mur ligase N-terminal catalytic" evidence="9">
    <location>
        <begin position="17"/>
        <end position="91"/>
    </location>
</feature>
<keyword evidence="3 7" id="KW-0133">Cell shape</keyword>
<dbReference type="InterPro" id="IPR036615">
    <property type="entry name" value="Mur_ligase_C_dom_sf"/>
</dbReference>
<comment type="subcellular location">
    <subcellularLocation>
        <location evidence="7 8">Cytoplasm</location>
    </subcellularLocation>
</comment>
<dbReference type="InterPro" id="IPR035911">
    <property type="entry name" value="MurE/MurF_N"/>
</dbReference>
<dbReference type="EC" id="6.3.2.-" evidence="7"/>
<keyword evidence="7" id="KW-0460">Magnesium</keyword>
<dbReference type="PANTHER" id="PTHR23135:SF4">
    <property type="entry name" value="UDP-N-ACETYLMURAMOYL-L-ALANYL-D-GLUTAMATE--2,6-DIAMINOPIMELATE LIGASE MURE HOMOLOG, CHLOROPLASTIC"/>
    <property type="match status" value="1"/>
</dbReference>
<dbReference type="GO" id="GO:0016881">
    <property type="term" value="F:acid-amino acid ligase activity"/>
    <property type="evidence" value="ECO:0007669"/>
    <property type="project" value="UniProtKB-UniRule"/>
</dbReference>
<dbReference type="NCBIfam" id="NF001126">
    <property type="entry name" value="PRK00139.1-4"/>
    <property type="match status" value="1"/>
</dbReference>
<evidence type="ECO:0000313" key="12">
    <source>
        <dbReference type="EMBL" id="BAL58494.1"/>
    </source>
</evidence>
<dbReference type="Gene3D" id="3.90.190.20">
    <property type="entry name" value="Mur ligase, C-terminal domain"/>
    <property type="match status" value="1"/>
</dbReference>
<keyword evidence="7" id="KW-0436">Ligase</keyword>
<dbReference type="AlphaFoldDB" id="H5SQX7"/>
<dbReference type="InterPro" id="IPR005761">
    <property type="entry name" value="UDP-N-AcMur-Glu-dNH2Pim_ligase"/>
</dbReference>
<evidence type="ECO:0000256" key="6">
    <source>
        <dbReference type="ARBA" id="ARBA00023316"/>
    </source>
</evidence>
<dbReference type="PANTHER" id="PTHR23135">
    <property type="entry name" value="MUR LIGASE FAMILY MEMBER"/>
    <property type="match status" value="1"/>
</dbReference>
<dbReference type="GO" id="GO:0051301">
    <property type="term" value="P:cell division"/>
    <property type="evidence" value="ECO:0007669"/>
    <property type="project" value="UniProtKB-KW"/>
</dbReference>
<keyword evidence="5 7" id="KW-0131">Cell cycle</keyword>
<comment type="function">
    <text evidence="7">Catalyzes the addition of an amino acid to the nucleotide precursor UDP-N-acetylmuramoyl-L-alanyl-D-glutamate (UMAG) in the biosynthesis of bacterial cell-wall peptidoglycan.</text>
</comment>
<comment type="caution">
    <text evidence="7">Lacks conserved residue(s) required for the propagation of feature annotation.</text>
</comment>
<feature type="binding site" evidence="7">
    <location>
        <position position="173"/>
    </location>
    <ligand>
        <name>UDP-N-acetyl-alpha-D-muramoyl-L-alanyl-D-glutamate</name>
        <dbReference type="ChEBI" id="CHEBI:83900"/>
    </ligand>
</feature>
<dbReference type="Gene3D" id="3.40.1190.10">
    <property type="entry name" value="Mur-like, catalytic domain"/>
    <property type="match status" value="1"/>
</dbReference>
<comment type="cofactor">
    <cofactor evidence="7">
        <name>Mg(2+)</name>
        <dbReference type="ChEBI" id="CHEBI:18420"/>
    </cofactor>
</comment>
<keyword evidence="4 7" id="KW-0573">Peptidoglycan synthesis</keyword>
<feature type="binding site" evidence="7">
    <location>
        <position position="175"/>
    </location>
    <ligand>
        <name>UDP-N-acetyl-alpha-D-muramoyl-L-alanyl-D-glutamate</name>
        <dbReference type="ChEBI" id="CHEBI:83900"/>
    </ligand>
</feature>
<dbReference type="GO" id="GO:0000287">
    <property type="term" value="F:magnesium ion binding"/>
    <property type="evidence" value="ECO:0007669"/>
    <property type="project" value="UniProtKB-UniRule"/>
</dbReference>
<sequence>MQCVAHRAVSGRLSVRITQITDDSREVGPGALFVAIPGTKHDGHHYIGTALAKGAVAVVGQRADLRLPAHVPYVLVSNSRRALAELACAFYDFPTQKLYTVGVTGTNGKTSVATLTAAVLGEAALSTTVHNALAYDSPYTTPGAVEIQRRAWEAVQAGRKHFVLEVSAHALSQERVHGIDFNVAIFTNLTHDHLDYYRTMEEYLRAKLKLFENLRPEARAIINGDDPSAPAFLQATRARVWTYGLSSRHDIWADQIELSPEGSRFTARTPAGAVPIETSLPGDFYIYNILAAIGVGIERRLALDVIKSRIEPVRQIEGRCERYCTRDGVFIWIDFAHSPDSLEKMLRTLKHFYPRVISVFGCGGESDPYKRPIMGEISGRLADYTIITSDNPKGEDPQEITRQIESGIRPLGVSYEVIVDRPSAILRALELARPGDCVLIAGKGHERTQIFSDREIEFNDREFLRAVGII</sequence>
<reference evidence="12" key="1">
    <citation type="journal article" date="2005" name="Environ. Microbiol.">
        <title>Genetic and functional properties of uncultivated thermophilic crenarchaeotes from a subsurface gold mine as revealed by analysis of genome fragments.</title>
        <authorList>
            <person name="Nunoura T."/>
            <person name="Hirayama H."/>
            <person name="Takami H."/>
            <person name="Oida H."/>
            <person name="Nishi S."/>
            <person name="Shimamura S."/>
            <person name="Suzuki Y."/>
            <person name="Inagaki F."/>
            <person name="Takai K."/>
            <person name="Nealson K.H."/>
            <person name="Horikoshi K."/>
        </authorList>
    </citation>
    <scope>NUCLEOTIDE SEQUENCE</scope>
</reference>
<comment type="PTM">
    <text evidence="7">Carboxylation is probably crucial for Mg(2+) binding and, consequently, for the gamma-phosphate positioning of ATP.</text>
</comment>
<evidence type="ECO:0000259" key="10">
    <source>
        <dbReference type="Pfam" id="PF02875"/>
    </source>
</evidence>
<comment type="pathway">
    <text evidence="7 8">Cell wall biogenesis; peptidoglycan biosynthesis.</text>
</comment>
<name>H5SQX7_ACEAU</name>
<dbReference type="NCBIfam" id="TIGR01085">
    <property type="entry name" value="murE"/>
    <property type="match status" value="1"/>
</dbReference>
<feature type="domain" description="Mur ligase central" evidence="11">
    <location>
        <begin position="103"/>
        <end position="295"/>
    </location>
</feature>
<keyword evidence="2 7" id="KW-0132">Cell division</keyword>
<proteinExistence type="inferred from homology"/>
<dbReference type="InterPro" id="IPR036565">
    <property type="entry name" value="Mur-like_cat_sf"/>
</dbReference>
<dbReference type="Pfam" id="PF01225">
    <property type="entry name" value="Mur_ligase"/>
    <property type="match status" value="1"/>
</dbReference>
<dbReference type="Gene3D" id="3.40.1390.10">
    <property type="entry name" value="MurE/MurF, N-terminal domain"/>
    <property type="match status" value="1"/>
</dbReference>
<feature type="binding site" evidence="7">
    <location>
        <position position="167"/>
    </location>
    <ligand>
        <name>UDP-N-acetyl-alpha-D-muramoyl-L-alanyl-D-glutamate</name>
        <dbReference type="ChEBI" id="CHEBI:83900"/>
    </ligand>
</feature>
<evidence type="ECO:0000259" key="9">
    <source>
        <dbReference type="Pfam" id="PF01225"/>
    </source>
</evidence>
<evidence type="ECO:0000256" key="5">
    <source>
        <dbReference type="ARBA" id="ARBA00023306"/>
    </source>
</evidence>
<reference evidence="12" key="2">
    <citation type="journal article" date="2012" name="PLoS ONE">
        <title>A Deeply Branching Thermophilic Bacterium with an Ancient Acetyl-CoA Pathway Dominates a Subsurface Ecosystem.</title>
        <authorList>
            <person name="Takami H."/>
            <person name="Noguchi H."/>
            <person name="Takaki Y."/>
            <person name="Uchiyama I."/>
            <person name="Toyoda A."/>
            <person name="Nishi S."/>
            <person name="Chee G.-J."/>
            <person name="Arai W."/>
            <person name="Nunoura T."/>
            <person name="Itoh T."/>
            <person name="Hattori M."/>
            <person name="Takai K."/>
        </authorList>
    </citation>
    <scope>NUCLEOTIDE SEQUENCE</scope>
</reference>
<comment type="similarity">
    <text evidence="1 7">Belongs to the MurCDEF family. MurE subfamily.</text>
</comment>
<feature type="domain" description="Mur ligase C-terminal" evidence="10">
    <location>
        <begin position="318"/>
        <end position="444"/>
    </location>
</feature>
<dbReference type="GO" id="GO:0005524">
    <property type="term" value="F:ATP binding"/>
    <property type="evidence" value="ECO:0007669"/>
    <property type="project" value="UniProtKB-UniRule"/>
</dbReference>
<dbReference type="InterPro" id="IPR004101">
    <property type="entry name" value="Mur_ligase_C"/>
</dbReference>
<feature type="modified residue" description="N6-carboxylysine" evidence="7">
    <location>
        <position position="207"/>
    </location>
</feature>
<feature type="binding site" evidence="7">
    <location>
        <begin position="105"/>
        <end position="111"/>
    </location>
    <ligand>
        <name>ATP</name>
        <dbReference type="ChEBI" id="CHEBI:30616"/>
    </ligand>
</feature>
<dbReference type="InterPro" id="IPR000713">
    <property type="entry name" value="Mur_ligase_N"/>
</dbReference>
<dbReference type="SUPFAM" id="SSF63418">
    <property type="entry name" value="MurE/MurF N-terminal domain"/>
    <property type="match status" value="1"/>
</dbReference>
<gene>
    <name evidence="7" type="primary">murE</name>
    <name evidence="12" type="ORF">HGMM_OP2C044</name>
</gene>
<dbReference type="SUPFAM" id="SSF53623">
    <property type="entry name" value="MurD-like peptide ligases, catalytic domain"/>
    <property type="match status" value="1"/>
</dbReference>
<dbReference type="GO" id="GO:0008360">
    <property type="term" value="P:regulation of cell shape"/>
    <property type="evidence" value="ECO:0007669"/>
    <property type="project" value="UniProtKB-KW"/>
</dbReference>
<dbReference type="HAMAP" id="MF_00208">
    <property type="entry name" value="MurE"/>
    <property type="match status" value="1"/>
</dbReference>
<dbReference type="UniPathway" id="UPA00219"/>
<keyword evidence="7" id="KW-0547">Nucleotide-binding</keyword>